<dbReference type="SMART" id="SM00422">
    <property type="entry name" value="HTH_MERR"/>
    <property type="match status" value="1"/>
</dbReference>
<organism evidence="7 8">
    <name type="scientific">Candidatus Anaerotruncus excrementipullorum</name>
    <dbReference type="NCBI Taxonomy" id="2838465"/>
    <lineage>
        <taxon>Bacteria</taxon>
        <taxon>Bacillati</taxon>
        <taxon>Bacillota</taxon>
        <taxon>Clostridia</taxon>
        <taxon>Eubacteriales</taxon>
        <taxon>Oscillospiraceae</taxon>
        <taxon>Anaerotruncus</taxon>
    </lineage>
</organism>
<keyword evidence="4" id="KW-0804">Transcription</keyword>
<dbReference type="InterPro" id="IPR047057">
    <property type="entry name" value="MerR_fam"/>
</dbReference>
<dbReference type="GO" id="GO:0003700">
    <property type="term" value="F:DNA-binding transcription factor activity"/>
    <property type="evidence" value="ECO:0007669"/>
    <property type="project" value="InterPro"/>
</dbReference>
<dbReference type="SUPFAM" id="SSF46955">
    <property type="entry name" value="Putative DNA-binding domain"/>
    <property type="match status" value="1"/>
</dbReference>
<evidence type="ECO:0000256" key="1">
    <source>
        <dbReference type="ARBA" id="ARBA00022491"/>
    </source>
</evidence>
<evidence type="ECO:0000259" key="6">
    <source>
        <dbReference type="PROSITE" id="PS50937"/>
    </source>
</evidence>
<evidence type="ECO:0000313" key="7">
    <source>
        <dbReference type="EMBL" id="HIX64740.1"/>
    </source>
</evidence>
<accession>A0A9D1WQ47</accession>
<dbReference type="PANTHER" id="PTHR30204:SF69">
    <property type="entry name" value="MERR-FAMILY TRANSCRIPTIONAL REGULATOR"/>
    <property type="match status" value="1"/>
</dbReference>
<dbReference type="CDD" id="cd01107">
    <property type="entry name" value="HTH_BmrR"/>
    <property type="match status" value="1"/>
</dbReference>
<gene>
    <name evidence="7" type="ORF">H9736_00675</name>
</gene>
<reference evidence="7" key="1">
    <citation type="journal article" date="2021" name="PeerJ">
        <title>Extensive microbial diversity within the chicken gut microbiome revealed by metagenomics and culture.</title>
        <authorList>
            <person name="Gilroy R."/>
            <person name="Ravi A."/>
            <person name="Getino M."/>
            <person name="Pursley I."/>
            <person name="Horton D.L."/>
            <person name="Alikhan N.F."/>
            <person name="Baker D."/>
            <person name="Gharbi K."/>
            <person name="Hall N."/>
            <person name="Watson M."/>
            <person name="Adriaenssens E.M."/>
            <person name="Foster-Nyarko E."/>
            <person name="Jarju S."/>
            <person name="Secka A."/>
            <person name="Antonio M."/>
            <person name="Oren A."/>
            <person name="Chaudhuri R.R."/>
            <person name="La Ragione R."/>
            <person name="Hildebrand F."/>
            <person name="Pallen M.J."/>
        </authorList>
    </citation>
    <scope>NUCLEOTIDE SEQUENCE</scope>
    <source>
        <strain evidence="7">CHK188-5543</strain>
    </source>
</reference>
<reference evidence="7" key="2">
    <citation type="submission" date="2021-04" db="EMBL/GenBank/DDBJ databases">
        <authorList>
            <person name="Gilroy R."/>
        </authorList>
    </citation>
    <scope>NUCLEOTIDE SEQUENCE</scope>
    <source>
        <strain evidence="7">CHK188-5543</strain>
    </source>
</reference>
<dbReference type="Proteomes" id="UP000886800">
    <property type="component" value="Unassembled WGS sequence"/>
</dbReference>
<protein>
    <submittedName>
        <fullName evidence="7">Helix-turn-helix domain-containing protein</fullName>
    </submittedName>
</protein>
<feature type="coiled-coil region" evidence="5">
    <location>
        <begin position="78"/>
        <end position="105"/>
    </location>
</feature>
<dbReference type="InterPro" id="IPR009061">
    <property type="entry name" value="DNA-bd_dom_put_sf"/>
</dbReference>
<keyword evidence="3" id="KW-0238">DNA-binding</keyword>
<evidence type="ECO:0000256" key="4">
    <source>
        <dbReference type="ARBA" id="ARBA00023163"/>
    </source>
</evidence>
<evidence type="ECO:0000256" key="5">
    <source>
        <dbReference type="SAM" id="Coils"/>
    </source>
</evidence>
<proteinExistence type="predicted"/>
<evidence type="ECO:0000256" key="2">
    <source>
        <dbReference type="ARBA" id="ARBA00023015"/>
    </source>
</evidence>
<comment type="caution">
    <text evidence="7">The sequence shown here is derived from an EMBL/GenBank/DDBJ whole genome shotgun (WGS) entry which is preliminary data.</text>
</comment>
<keyword evidence="5" id="KW-0175">Coiled coil</keyword>
<keyword evidence="2" id="KW-0805">Transcription regulation</keyword>
<evidence type="ECO:0000256" key="3">
    <source>
        <dbReference type="ARBA" id="ARBA00023125"/>
    </source>
</evidence>
<dbReference type="PROSITE" id="PS50937">
    <property type="entry name" value="HTH_MERR_2"/>
    <property type="match status" value="1"/>
</dbReference>
<name>A0A9D1WQ47_9FIRM</name>
<evidence type="ECO:0000313" key="8">
    <source>
        <dbReference type="Proteomes" id="UP000886800"/>
    </source>
</evidence>
<dbReference type="GO" id="GO:0003677">
    <property type="term" value="F:DNA binding"/>
    <property type="evidence" value="ECO:0007669"/>
    <property type="project" value="UniProtKB-KW"/>
</dbReference>
<dbReference type="Gene3D" id="1.10.1660.10">
    <property type="match status" value="1"/>
</dbReference>
<sequence length="267" mass="30618">MEEKLYTIGETAQLMGVSVQALRKYSNLGLVVPEYVNESTNYRYYSFSQFHLIDKIKYFRDLGIPLPEIQRAFATADSANLAEILREHQQKLEAQIRQLQATIDNLSWYIDYFSYSKQHAGYKVPYILRFPKRYALYVPFSSYHQAETQLFKLRGSPQGQQLGYLRQYGYVVDPVKLGQGQFAPLHQFMFLKEPPQQPQPPIQGQIMEFPAGEYLCLFSGKQLENGAALPPAPVGRPGGALVLAVEYENNLHEYGSNLPCEFEFYMG</sequence>
<dbReference type="InterPro" id="IPR000551">
    <property type="entry name" value="MerR-type_HTH_dom"/>
</dbReference>
<dbReference type="AlphaFoldDB" id="A0A9D1WQ47"/>
<dbReference type="Pfam" id="PF13411">
    <property type="entry name" value="MerR_1"/>
    <property type="match status" value="1"/>
</dbReference>
<dbReference type="PANTHER" id="PTHR30204">
    <property type="entry name" value="REDOX-CYCLING DRUG-SENSING TRANSCRIPTIONAL ACTIVATOR SOXR"/>
    <property type="match status" value="1"/>
</dbReference>
<dbReference type="EMBL" id="DXES01000013">
    <property type="protein sequence ID" value="HIX64740.1"/>
    <property type="molecule type" value="Genomic_DNA"/>
</dbReference>
<keyword evidence="1" id="KW-0678">Repressor</keyword>
<feature type="domain" description="HTH merR-type" evidence="6">
    <location>
        <begin position="5"/>
        <end position="75"/>
    </location>
</feature>